<name>X1FNB2_9ZZZZ</name>
<evidence type="ECO:0000256" key="2">
    <source>
        <dbReference type="ARBA" id="ARBA00022475"/>
    </source>
</evidence>
<evidence type="ECO:0000256" key="1">
    <source>
        <dbReference type="ARBA" id="ARBA00004651"/>
    </source>
</evidence>
<feature type="transmembrane region" description="Helical" evidence="6">
    <location>
        <begin position="61"/>
        <end position="88"/>
    </location>
</feature>
<feature type="transmembrane region" description="Helical" evidence="6">
    <location>
        <begin position="94"/>
        <end position="118"/>
    </location>
</feature>
<dbReference type="PANTHER" id="PTHR10010">
    <property type="entry name" value="SOLUTE CARRIER FAMILY 34 SODIUM PHOSPHATE , MEMBER 2-RELATED"/>
    <property type="match status" value="1"/>
</dbReference>
<evidence type="ECO:0000256" key="6">
    <source>
        <dbReference type="SAM" id="Phobius"/>
    </source>
</evidence>
<dbReference type="AlphaFoldDB" id="X1FNB2"/>
<dbReference type="InterPro" id="IPR003841">
    <property type="entry name" value="Na/Pi_transpt"/>
</dbReference>
<feature type="non-terminal residue" evidence="7">
    <location>
        <position position="197"/>
    </location>
</feature>
<proteinExistence type="predicted"/>
<sequence length="197" mass="21216">MVSSDGEKSDDLSTPRFLVRLALVVFFVYLFLVAISTMGCGFKMMGAGLSDRLISITTNPFVGLFIGILTTAVVQSSSCTISIVVGMVAKGVLPLPLCIPIMMGANIGTSVTSVLVSLTHITRRNEFRRAFAGAITHDLFKIMAVTVLFPLELTTHYLEHTALFLADFFGTRLGVVSVAKPLDYVVAPVVELLKSIL</sequence>
<dbReference type="GO" id="GO:0005886">
    <property type="term" value="C:plasma membrane"/>
    <property type="evidence" value="ECO:0007669"/>
    <property type="project" value="UniProtKB-SubCell"/>
</dbReference>
<dbReference type="GO" id="GO:0044341">
    <property type="term" value="P:sodium-dependent phosphate transport"/>
    <property type="evidence" value="ECO:0007669"/>
    <property type="project" value="InterPro"/>
</dbReference>
<dbReference type="PANTHER" id="PTHR10010:SF46">
    <property type="entry name" value="SODIUM-DEPENDENT PHOSPHATE TRANSPORT PROTEIN 2B"/>
    <property type="match status" value="1"/>
</dbReference>
<evidence type="ECO:0000313" key="7">
    <source>
        <dbReference type="EMBL" id="GAH46447.1"/>
    </source>
</evidence>
<comment type="subcellular location">
    <subcellularLocation>
        <location evidence="1">Cell membrane</location>
        <topology evidence="1">Multi-pass membrane protein</topology>
    </subcellularLocation>
</comment>
<evidence type="ECO:0000256" key="3">
    <source>
        <dbReference type="ARBA" id="ARBA00022692"/>
    </source>
</evidence>
<keyword evidence="5 6" id="KW-0472">Membrane</keyword>
<dbReference type="NCBIfam" id="NF037997">
    <property type="entry name" value="Na_Pi_symport"/>
    <property type="match status" value="1"/>
</dbReference>
<keyword evidence="3 6" id="KW-0812">Transmembrane</keyword>
<evidence type="ECO:0008006" key="8">
    <source>
        <dbReference type="Google" id="ProtNLM"/>
    </source>
</evidence>
<evidence type="ECO:0000256" key="4">
    <source>
        <dbReference type="ARBA" id="ARBA00022989"/>
    </source>
</evidence>
<keyword evidence="4 6" id="KW-1133">Transmembrane helix</keyword>
<evidence type="ECO:0000256" key="5">
    <source>
        <dbReference type="ARBA" id="ARBA00023136"/>
    </source>
</evidence>
<feature type="transmembrane region" description="Helical" evidence="6">
    <location>
        <begin position="17"/>
        <end position="40"/>
    </location>
</feature>
<dbReference type="Pfam" id="PF02690">
    <property type="entry name" value="Na_Pi_cotrans"/>
    <property type="match status" value="1"/>
</dbReference>
<comment type="caution">
    <text evidence="7">The sequence shown here is derived from an EMBL/GenBank/DDBJ whole genome shotgun (WGS) entry which is preliminary data.</text>
</comment>
<organism evidence="7">
    <name type="scientific">marine sediment metagenome</name>
    <dbReference type="NCBI Taxonomy" id="412755"/>
    <lineage>
        <taxon>unclassified sequences</taxon>
        <taxon>metagenomes</taxon>
        <taxon>ecological metagenomes</taxon>
    </lineage>
</organism>
<accession>X1FNB2</accession>
<dbReference type="GO" id="GO:0005436">
    <property type="term" value="F:sodium:phosphate symporter activity"/>
    <property type="evidence" value="ECO:0007669"/>
    <property type="project" value="InterPro"/>
</dbReference>
<reference evidence="7" key="1">
    <citation type="journal article" date="2014" name="Front. Microbiol.">
        <title>High frequency of phylogenetically diverse reductive dehalogenase-homologous genes in deep subseafloor sedimentary metagenomes.</title>
        <authorList>
            <person name="Kawai M."/>
            <person name="Futagami T."/>
            <person name="Toyoda A."/>
            <person name="Takaki Y."/>
            <person name="Nishi S."/>
            <person name="Hori S."/>
            <person name="Arai W."/>
            <person name="Tsubouchi T."/>
            <person name="Morono Y."/>
            <person name="Uchiyama I."/>
            <person name="Ito T."/>
            <person name="Fujiyama A."/>
            <person name="Inagaki F."/>
            <person name="Takami H."/>
        </authorList>
    </citation>
    <scope>NUCLEOTIDE SEQUENCE</scope>
    <source>
        <strain evidence="7">Expedition CK06-06</strain>
    </source>
</reference>
<keyword evidence="2" id="KW-1003">Cell membrane</keyword>
<gene>
    <name evidence="7" type="ORF">S03H2_14969</name>
</gene>
<dbReference type="EMBL" id="BARU01007599">
    <property type="protein sequence ID" value="GAH46447.1"/>
    <property type="molecule type" value="Genomic_DNA"/>
</dbReference>
<protein>
    <recommendedName>
        <fullName evidence="8">PhoU domain-containing protein</fullName>
    </recommendedName>
</protein>